<name>A0A6J4MQQ9_9BACT</name>
<proteinExistence type="predicted"/>
<accession>A0A6J4MQQ9</accession>
<feature type="non-terminal residue" evidence="1">
    <location>
        <position position="59"/>
    </location>
</feature>
<gene>
    <name evidence="1" type="ORF">AVDCRST_MAG89-3944</name>
</gene>
<feature type="non-terminal residue" evidence="1">
    <location>
        <position position="1"/>
    </location>
</feature>
<dbReference type="EMBL" id="CADCTV010000828">
    <property type="protein sequence ID" value="CAA9363853.1"/>
    <property type="molecule type" value="Genomic_DNA"/>
</dbReference>
<sequence>CRATIGARSGSGNTKRRCKTLIATKQPTCKPRGRWMAQEGGLWTKWSKWRSVRCPASRT</sequence>
<dbReference type="AlphaFoldDB" id="A0A6J4MQQ9"/>
<evidence type="ECO:0000313" key="1">
    <source>
        <dbReference type="EMBL" id="CAA9363853.1"/>
    </source>
</evidence>
<protein>
    <submittedName>
        <fullName evidence="1">Uncharacterized protein</fullName>
    </submittedName>
</protein>
<organism evidence="1">
    <name type="scientific">uncultured Gemmatimonadota bacterium</name>
    <dbReference type="NCBI Taxonomy" id="203437"/>
    <lineage>
        <taxon>Bacteria</taxon>
        <taxon>Pseudomonadati</taxon>
        <taxon>Gemmatimonadota</taxon>
        <taxon>environmental samples</taxon>
    </lineage>
</organism>
<reference evidence="1" key="1">
    <citation type="submission" date="2020-02" db="EMBL/GenBank/DDBJ databases">
        <authorList>
            <person name="Meier V. D."/>
        </authorList>
    </citation>
    <scope>NUCLEOTIDE SEQUENCE</scope>
    <source>
        <strain evidence="1">AVDCRST_MAG89</strain>
    </source>
</reference>